<dbReference type="InterPro" id="IPR029063">
    <property type="entry name" value="SAM-dependent_MTases_sf"/>
</dbReference>
<dbReference type="AlphaFoldDB" id="A0A9X2FBM4"/>
<dbReference type="EMBL" id="JAMXLR010000017">
    <property type="protein sequence ID" value="MCO6043086.1"/>
    <property type="molecule type" value="Genomic_DNA"/>
</dbReference>
<name>A0A9X2FBM4_9BACT</name>
<gene>
    <name evidence="4" type="primary">egtD</name>
    <name evidence="4" type="ORF">NG895_04135</name>
</gene>
<feature type="domain" description="Histidine-specific methyltransferase SAM-dependent" evidence="3">
    <location>
        <begin position="20"/>
        <end position="316"/>
    </location>
</feature>
<evidence type="ECO:0000313" key="5">
    <source>
        <dbReference type="Proteomes" id="UP001155241"/>
    </source>
</evidence>
<dbReference type="Gene3D" id="3.40.50.150">
    <property type="entry name" value="Vaccinia Virus protein VP39"/>
    <property type="match status" value="1"/>
</dbReference>
<accession>A0A9X2FBM4</accession>
<reference evidence="4" key="1">
    <citation type="submission" date="2022-06" db="EMBL/GenBank/DDBJ databases">
        <title>Aeoliella straminimaris, a novel planctomycete from sediments.</title>
        <authorList>
            <person name="Vitorino I.R."/>
            <person name="Lage O.M."/>
        </authorList>
    </citation>
    <scope>NUCLEOTIDE SEQUENCE</scope>
    <source>
        <strain evidence="4">ICT_H6.2</strain>
    </source>
</reference>
<dbReference type="InterPro" id="IPR017804">
    <property type="entry name" value="MeTrfase_EgtD-like"/>
</dbReference>
<keyword evidence="1 4" id="KW-0489">Methyltransferase</keyword>
<dbReference type="InterPro" id="IPR051128">
    <property type="entry name" value="EgtD_Methyltrsf_superfamily"/>
</dbReference>
<evidence type="ECO:0000256" key="2">
    <source>
        <dbReference type="ARBA" id="ARBA00022679"/>
    </source>
</evidence>
<dbReference type="GO" id="GO:0032259">
    <property type="term" value="P:methylation"/>
    <property type="evidence" value="ECO:0007669"/>
    <property type="project" value="UniProtKB-KW"/>
</dbReference>
<dbReference type="PANTHER" id="PTHR43397:SF1">
    <property type="entry name" value="ERGOTHIONEINE BIOSYNTHESIS PROTEIN 1"/>
    <property type="match status" value="1"/>
</dbReference>
<protein>
    <submittedName>
        <fullName evidence="4">L-histidine N(Alpha)-methyltransferase</fullName>
        <ecNumber evidence="4">2.1.1.44</ecNumber>
    </submittedName>
</protein>
<organism evidence="4 5">
    <name type="scientific">Aeoliella straminimaris</name>
    <dbReference type="NCBI Taxonomy" id="2954799"/>
    <lineage>
        <taxon>Bacteria</taxon>
        <taxon>Pseudomonadati</taxon>
        <taxon>Planctomycetota</taxon>
        <taxon>Planctomycetia</taxon>
        <taxon>Pirellulales</taxon>
        <taxon>Lacipirellulaceae</taxon>
        <taxon>Aeoliella</taxon>
    </lineage>
</organism>
<evidence type="ECO:0000313" key="4">
    <source>
        <dbReference type="EMBL" id="MCO6043086.1"/>
    </source>
</evidence>
<dbReference type="PANTHER" id="PTHR43397">
    <property type="entry name" value="ERGOTHIONEINE BIOSYNTHESIS PROTEIN 1"/>
    <property type="match status" value="1"/>
</dbReference>
<dbReference type="SUPFAM" id="SSF53335">
    <property type="entry name" value="S-adenosyl-L-methionine-dependent methyltransferases"/>
    <property type="match status" value="1"/>
</dbReference>
<dbReference type="PIRSF" id="PIRSF018005">
    <property type="entry name" value="UCP018005"/>
    <property type="match status" value="1"/>
</dbReference>
<dbReference type="InterPro" id="IPR019257">
    <property type="entry name" value="MeTrfase_dom"/>
</dbReference>
<dbReference type="GO" id="GO:0052706">
    <property type="term" value="F:L-histidine N(alpha)-methyltransferase activity"/>
    <property type="evidence" value="ECO:0007669"/>
    <property type="project" value="UniProtKB-EC"/>
</dbReference>
<proteinExistence type="predicted"/>
<evidence type="ECO:0000259" key="3">
    <source>
        <dbReference type="Pfam" id="PF10017"/>
    </source>
</evidence>
<dbReference type="EC" id="2.1.1.44" evidence="4"/>
<dbReference type="Pfam" id="PF10017">
    <property type="entry name" value="Methyltransf_33"/>
    <property type="match status" value="1"/>
</dbReference>
<dbReference type="Proteomes" id="UP001155241">
    <property type="component" value="Unassembled WGS sequence"/>
</dbReference>
<keyword evidence="2 4" id="KW-0808">Transferase</keyword>
<dbReference type="InterPro" id="IPR035094">
    <property type="entry name" value="EgtD"/>
</dbReference>
<comment type="caution">
    <text evidence="4">The sequence shown here is derived from an EMBL/GenBank/DDBJ whole genome shotgun (WGS) entry which is preliminary data.</text>
</comment>
<dbReference type="RefSeq" id="WP_252851186.1">
    <property type="nucleotide sequence ID" value="NZ_JAMXLR010000017.1"/>
</dbReference>
<evidence type="ECO:0000256" key="1">
    <source>
        <dbReference type="ARBA" id="ARBA00022603"/>
    </source>
</evidence>
<keyword evidence="5" id="KW-1185">Reference proteome</keyword>
<dbReference type="NCBIfam" id="TIGR03438">
    <property type="entry name" value="egtD_ergothio"/>
    <property type="match status" value="1"/>
</dbReference>
<sequence length="322" mass="35700">MVSQAPMQCPSLTSREQFLRDVLAGLRASPKVLPSKYFYDQRGSQLFDQICELPEYYPTRTEVAIMQSHASAMGDLIGPNSMIIELGSGSSMKTGWLLENVPRPLCYVPVDISGEHLLEAADRIADRFADIEVLPVCADFSAEFELPEADTAIDRRVAYFPGSTIGNFRPAPARQLLAGIAKLVGPGGGLLIGFDLEKDRQTLEAAYDDADQVTAAFNKNLLRRINQELGGDFALEQFRHRAVYNESHRRVEMHLVSRVQQVVRIDGATVPFAAGESIRTELSHKYRPDSFARLAQSAGFTPVQLWTDPKQLFAVGYYTVKG</sequence>